<dbReference type="EMBL" id="RBNJ01001303">
    <property type="protein sequence ID" value="RUS33286.1"/>
    <property type="molecule type" value="Genomic_DNA"/>
</dbReference>
<gene>
    <name evidence="1" type="ORF">BC938DRAFT_472213</name>
</gene>
<protein>
    <submittedName>
        <fullName evidence="1">Uncharacterized protein</fullName>
    </submittedName>
</protein>
<evidence type="ECO:0000313" key="2">
    <source>
        <dbReference type="Proteomes" id="UP000274822"/>
    </source>
</evidence>
<comment type="caution">
    <text evidence="1">The sequence shown here is derived from an EMBL/GenBank/DDBJ whole genome shotgun (WGS) entry which is preliminary data.</text>
</comment>
<accession>A0A433QU57</accession>
<organism evidence="1 2">
    <name type="scientific">Jimgerdemannia flammicorona</name>
    <dbReference type="NCBI Taxonomy" id="994334"/>
    <lineage>
        <taxon>Eukaryota</taxon>
        <taxon>Fungi</taxon>
        <taxon>Fungi incertae sedis</taxon>
        <taxon>Mucoromycota</taxon>
        <taxon>Mucoromycotina</taxon>
        <taxon>Endogonomycetes</taxon>
        <taxon>Endogonales</taxon>
        <taxon>Endogonaceae</taxon>
        <taxon>Jimgerdemannia</taxon>
    </lineage>
</organism>
<keyword evidence="2" id="KW-1185">Reference proteome</keyword>
<dbReference type="Proteomes" id="UP000274822">
    <property type="component" value="Unassembled WGS sequence"/>
</dbReference>
<dbReference type="AlphaFoldDB" id="A0A433QU57"/>
<name>A0A433QU57_9FUNG</name>
<reference evidence="1 2" key="1">
    <citation type="journal article" date="2018" name="New Phytol.">
        <title>Phylogenomics of Endogonaceae and evolution of mycorrhizas within Mucoromycota.</title>
        <authorList>
            <person name="Chang Y."/>
            <person name="Desiro A."/>
            <person name="Na H."/>
            <person name="Sandor L."/>
            <person name="Lipzen A."/>
            <person name="Clum A."/>
            <person name="Barry K."/>
            <person name="Grigoriev I.V."/>
            <person name="Martin F.M."/>
            <person name="Stajich J.E."/>
            <person name="Smith M.E."/>
            <person name="Bonito G."/>
            <person name="Spatafora J.W."/>
        </authorList>
    </citation>
    <scope>NUCLEOTIDE SEQUENCE [LARGE SCALE GENOMIC DNA]</scope>
    <source>
        <strain evidence="1 2">AD002</strain>
    </source>
</reference>
<evidence type="ECO:0000313" key="1">
    <source>
        <dbReference type="EMBL" id="RUS33286.1"/>
    </source>
</evidence>
<sequence>MYAFFRLRQAGLAQYQAVLIVRGQLILAHSTEYEKLENFQYRKEIESRHIVDDKTLGRIECKQYNDVSWSLQKLELVPAENLIKAQSASSTIGPVFALVQAGWSLLNGVERLVHKQALSGLDAIGLQYSILSILTAAETIFIPNIGHDFVRIINETKQESLGQNVSTVGSEISMIHIILPFTIYVLGAWLQTQVDFPSYAIRLAPHLTLAAFASCRSLNSYHHTRSLVQPSSRIGADTVTGTEGAHGGGNGDKLREVLISERVEMATSAFPELRSQSPLALWLAPKGNSSSPAGCQSPIAEVGLAEVGLGDYPTIVVVTTDDIKSLPTSVFGCLEHEVRAEAPTEPASGDPMCPEVGPSHLAQDVARDTYRAFVVLTLS</sequence>
<proteinExistence type="predicted"/>